<name>M3A5A5_9PROT</name>
<dbReference type="RefSeq" id="WP_008621413.1">
    <property type="nucleotide sequence ID" value="NZ_AONQ01000088.1"/>
</dbReference>
<reference evidence="1 2" key="1">
    <citation type="journal article" date="2014" name="Genome Announc.">
        <title>Draft Genome Sequence of Magnetospirillum sp. Strain SO-1, a Freshwater Magnetotactic Bacterium Isolated from the Ol'khovka River, Russia.</title>
        <authorList>
            <person name="Grouzdev D.S."/>
            <person name="Dziuba M.V."/>
            <person name="Sukhacheva M.S."/>
            <person name="Mardanov A.V."/>
            <person name="Beletskiy A.V."/>
            <person name="Kuznetsov B.B."/>
            <person name="Skryabin K.G."/>
        </authorList>
    </citation>
    <scope>NUCLEOTIDE SEQUENCE [LARGE SCALE GENOMIC DNA]</scope>
    <source>
        <strain evidence="1 2">SO-1</strain>
    </source>
</reference>
<proteinExistence type="predicted"/>
<dbReference type="Proteomes" id="UP000011744">
    <property type="component" value="Unassembled WGS sequence"/>
</dbReference>
<organism evidence="1 2">
    <name type="scientific">Paramagnetospirillum caucaseum</name>
    <dbReference type="NCBI Taxonomy" id="1244869"/>
    <lineage>
        <taxon>Bacteria</taxon>
        <taxon>Pseudomonadati</taxon>
        <taxon>Pseudomonadota</taxon>
        <taxon>Alphaproteobacteria</taxon>
        <taxon>Rhodospirillales</taxon>
        <taxon>Magnetospirillaceae</taxon>
        <taxon>Paramagnetospirillum</taxon>
    </lineage>
</organism>
<evidence type="ECO:0000313" key="2">
    <source>
        <dbReference type="Proteomes" id="UP000011744"/>
    </source>
</evidence>
<dbReference type="EMBL" id="AONQ01000088">
    <property type="protein sequence ID" value="EME68018.1"/>
    <property type="molecule type" value="Genomic_DNA"/>
</dbReference>
<dbReference type="OrthoDB" id="9806395at2"/>
<dbReference type="AlphaFoldDB" id="M3A5A5"/>
<keyword evidence="2" id="KW-1185">Reference proteome</keyword>
<comment type="caution">
    <text evidence="1">The sequence shown here is derived from an EMBL/GenBank/DDBJ whole genome shotgun (WGS) entry which is preliminary data.</text>
</comment>
<gene>
    <name evidence="1" type="ORF">H261_20597</name>
</gene>
<protein>
    <submittedName>
        <fullName evidence="1">Uncharacterized protein</fullName>
    </submittedName>
</protein>
<accession>M3A5A5</accession>
<evidence type="ECO:0000313" key="1">
    <source>
        <dbReference type="EMBL" id="EME68018.1"/>
    </source>
</evidence>
<sequence length="103" mass="11630">MEMLNARKAQYKETGVDYYQPWLVMLMSDGAAESLFLRHDQSLAPAVSHLLAWSRELTARALKRGLTRNLKELIRPRTMDDVGIALLRVDGQGGGRDCMPMPQ</sequence>
<dbReference type="PATRIC" id="fig|1244869.3.peg.4085"/>